<dbReference type="EMBL" id="JAMDLZ010000012">
    <property type="protein sequence ID" value="MCY9546789.1"/>
    <property type="molecule type" value="Genomic_DNA"/>
</dbReference>
<evidence type="ECO:0000313" key="2">
    <source>
        <dbReference type="EMBL" id="MCY9546789.1"/>
    </source>
</evidence>
<feature type="domain" description="Bacterial EndoU nuclease" evidence="1">
    <location>
        <begin position="306"/>
        <end position="416"/>
    </location>
</feature>
<reference evidence="2 3" key="1">
    <citation type="submission" date="2022-05" db="EMBL/GenBank/DDBJ databases">
        <title>Genome Sequencing of Bee-Associated Microbes.</title>
        <authorList>
            <person name="Dunlap C."/>
        </authorList>
    </citation>
    <scope>NUCLEOTIDE SEQUENCE [LARGE SCALE GENOMIC DNA]</scope>
    <source>
        <strain evidence="2 3">NRRL BD-083</strain>
    </source>
</reference>
<dbReference type="Proteomes" id="UP001527052">
    <property type="component" value="Unassembled WGS sequence"/>
</dbReference>
<protein>
    <submittedName>
        <fullName evidence="2">EndoU domain-containing protein</fullName>
    </submittedName>
</protein>
<dbReference type="Pfam" id="PF06152">
    <property type="entry name" value="Phage_min_cap2"/>
    <property type="match status" value="1"/>
</dbReference>
<dbReference type="RefSeq" id="WP_268636975.1">
    <property type="nucleotide sequence ID" value="NZ_JAMDLZ010000012.1"/>
</dbReference>
<organism evidence="2 3">
    <name type="scientific">Lysinibacillus xylanilyticus</name>
    <dbReference type="NCBI Taxonomy" id="582475"/>
    <lineage>
        <taxon>Bacteria</taxon>
        <taxon>Bacillati</taxon>
        <taxon>Bacillota</taxon>
        <taxon>Bacilli</taxon>
        <taxon>Bacillales</taxon>
        <taxon>Bacillaceae</taxon>
        <taxon>Lysinibacillus</taxon>
    </lineage>
</organism>
<sequence length="426" mass="48025">MREVPQPDYDYDVKKIQKAYTKALKDVQNELNNLFLTDFESAQIIAVEKSIRNILSDIEKYGNEWSAVALTKSATEGIASTIYTLELTKSYEDALKIVKFNTVNRRFIAAAIANTQSDLLAIIQNMERQSKVAIRKATVEAMRAKLANGINATSDISKEIRERIINATGVAIIDARGNRWKVENYADVVARTNMMNAHREASINEALSEESYYGRISRHGAKDACSEYEGKIVKLVANAPGDYLYIGDIPRKKLFHPRCKHLISPLRDPEKYSRSNIPEMKPTESTLKHANLGDFTIEPRTQEISKMKSGGHGQDNISFLKENNIDYNIEKIFSNGVRIGNVPRHKSKTKKTGVGQSWFPENWTKDDIEKAGLHVANNPNNKIVNGFQIFGVYKNIEIGVFLNLDDNKVISTIFPTNKQSHLEEGD</sequence>
<name>A0ABT4EMA3_9BACI</name>
<keyword evidence="3" id="KW-1185">Reference proteome</keyword>
<accession>A0ABT4EMA3</accession>
<dbReference type="InterPro" id="IPR009319">
    <property type="entry name" value="Phage_A118_VSP1"/>
</dbReference>
<evidence type="ECO:0000313" key="3">
    <source>
        <dbReference type="Proteomes" id="UP001527052"/>
    </source>
</evidence>
<dbReference type="InterPro" id="IPR029501">
    <property type="entry name" value="EndoU_bac"/>
</dbReference>
<proteinExistence type="predicted"/>
<gene>
    <name evidence="2" type="ORF">M5W82_07460</name>
</gene>
<dbReference type="Pfam" id="PF14436">
    <property type="entry name" value="EndoU_bacteria"/>
    <property type="match status" value="1"/>
</dbReference>
<comment type="caution">
    <text evidence="2">The sequence shown here is derived from an EMBL/GenBank/DDBJ whole genome shotgun (WGS) entry which is preliminary data.</text>
</comment>
<evidence type="ECO:0000259" key="1">
    <source>
        <dbReference type="Pfam" id="PF14436"/>
    </source>
</evidence>